<keyword evidence="5" id="KW-0378">Hydrolase</keyword>
<keyword evidence="9" id="KW-0472">Membrane</keyword>
<dbReference type="EMBL" id="CP090892">
    <property type="protein sequence ID" value="ULU08011.1"/>
    <property type="molecule type" value="Genomic_DNA"/>
</dbReference>
<evidence type="ECO:0000256" key="2">
    <source>
        <dbReference type="ARBA" id="ARBA00007357"/>
    </source>
</evidence>
<dbReference type="InterPro" id="IPR042089">
    <property type="entry name" value="Peptidase_M13_dom_2"/>
</dbReference>
<gene>
    <name evidence="12" type="ORF">L3Y34_019227</name>
</gene>
<protein>
    <recommendedName>
        <fullName evidence="14">Protein CBR-NEP-2</fullName>
    </recommendedName>
</protein>
<accession>A0AAE9DQB1</accession>
<keyword evidence="6" id="KW-0862">Zinc</keyword>
<organism evidence="12 13">
    <name type="scientific">Caenorhabditis briggsae</name>
    <dbReference type="NCBI Taxonomy" id="6238"/>
    <lineage>
        <taxon>Eukaryota</taxon>
        <taxon>Metazoa</taxon>
        <taxon>Ecdysozoa</taxon>
        <taxon>Nematoda</taxon>
        <taxon>Chromadorea</taxon>
        <taxon>Rhabditida</taxon>
        <taxon>Rhabditina</taxon>
        <taxon>Rhabditomorpha</taxon>
        <taxon>Rhabditoidea</taxon>
        <taxon>Rhabditidae</taxon>
        <taxon>Peloderinae</taxon>
        <taxon>Caenorhabditis</taxon>
    </lineage>
</organism>
<evidence type="ECO:0000256" key="9">
    <source>
        <dbReference type="SAM" id="Phobius"/>
    </source>
</evidence>
<dbReference type="Gene3D" id="3.40.390.10">
    <property type="entry name" value="Collagenase (Catalytic Domain)"/>
    <property type="match status" value="1"/>
</dbReference>
<dbReference type="GO" id="GO:0004222">
    <property type="term" value="F:metalloendopeptidase activity"/>
    <property type="evidence" value="ECO:0007669"/>
    <property type="project" value="InterPro"/>
</dbReference>
<evidence type="ECO:0008006" key="14">
    <source>
        <dbReference type="Google" id="ProtNLM"/>
    </source>
</evidence>
<evidence type="ECO:0000256" key="5">
    <source>
        <dbReference type="ARBA" id="ARBA00022801"/>
    </source>
</evidence>
<dbReference type="PANTHER" id="PTHR11733">
    <property type="entry name" value="ZINC METALLOPROTEASE FAMILY M13 NEPRILYSIN-RELATED"/>
    <property type="match status" value="1"/>
</dbReference>
<dbReference type="GO" id="GO:0006508">
    <property type="term" value="P:proteolysis"/>
    <property type="evidence" value="ECO:0007669"/>
    <property type="project" value="UniProtKB-KW"/>
</dbReference>
<evidence type="ECO:0000259" key="11">
    <source>
        <dbReference type="Pfam" id="PF05649"/>
    </source>
</evidence>
<keyword evidence="9" id="KW-0812">Transmembrane</keyword>
<dbReference type="Pfam" id="PF05649">
    <property type="entry name" value="Peptidase_M13_N"/>
    <property type="match status" value="1"/>
</dbReference>
<dbReference type="Proteomes" id="UP000827892">
    <property type="component" value="Chromosome II"/>
</dbReference>
<feature type="transmembrane region" description="Helical" evidence="9">
    <location>
        <begin position="45"/>
        <end position="69"/>
    </location>
</feature>
<keyword evidence="7" id="KW-0482">Metalloprotease</keyword>
<dbReference type="Pfam" id="PF01431">
    <property type="entry name" value="Peptidase_M13"/>
    <property type="match status" value="1"/>
</dbReference>
<feature type="region of interest" description="Disordered" evidence="8">
    <location>
        <begin position="1"/>
        <end position="25"/>
    </location>
</feature>
<dbReference type="Gene3D" id="1.10.1380.10">
    <property type="entry name" value="Neutral endopeptidase , domain2"/>
    <property type="match status" value="1"/>
</dbReference>
<keyword evidence="4" id="KW-0479">Metal-binding</keyword>
<evidence type="ECO:0000256" key="1">
    <source>
        <dbReference type="ARBA" id="ARBA00001947"/>
    </source>
</evidence>
<name>A0AAE9DQB1_CAEBR</name>
<evidence type="ECO:0000256" key="8">
    <source>
        <dbReference type="SAM" id="MobiDB-lite"/>
    </source>
</evidence>
<dbReference type="CDD" id="cd08662">
    <property type="entry name" value="M13"/>
    <property type="match status" value="1"/>
</dbReference>
<feature type="compositionally biased region" description="Polar residues" evidence="8">
    <location>
        <begin position="1"/>
        <end position="13"/>
    </location>
</feature>
<feature type="domain" description="Peptidase M13 C-terminal" evidence="10">
    <location>
        <begin position="550"/>
        <end position="755"/>
    </location>
</feature>
<comment type="cofactor">
    <cofactor evidence="1">
        <name>Zn(2+)</name>
        <dbReference type="ChEBI" id="CHEBI:29105"/>
    </cofactor>
</comment>
<dbReference type="InterPro" id="IPR024079">
    <property type="entry name" value="MetalloPept_cat_dom_sf"/>
</dbReference>
<dbReference type="PANTHER" id="PTHR11733:SF164">
    <property type="entry name" value="NEPRILYSIN"/>
    <property type="match status" value="1"/>
</dbReference>
<evidence type="ECO:0000259" key="10">
    <source>
        <dbReference type="Pfam" id="PF01431"/>
    </source>
</evidence>
<reference evidence="12 13" key="1">
    <citation type="submission" date="2022-05" db="EMBL/GenBank/DDBJ databases">
        <title>Chromosome-level reference genomes for two strains of Caenorhabditis briggsae: an improved platform for comparative genomics.</title>
        <authorList>
            <person name="Stevens L."/>
            <person name="Andersen E.C."/>
        </authorList>
    </citation>
    <scope>NUCLEOTIDE SEQUENCE [LARGE SCALE GENOMIC DNA]</scope>
    <source>
        <strain evidence="12">QX1410_ONT</strain>
        <tissue evidence="12">Whole-organism</tissue>
    </source>
</reference>
<keyword evidence="3" id="KW-0645">Protease</keyword>
<sequence>MDNPEQIQLLTTDQSREESERNREALEKSVDSEKIKKVTVSQKRYYLTIIGLILIIVVLLIALLTSLLLSGNAEKSRKLETCWSKECLGIAAMMKNYQNTSVEPCEDFFEHSCGRLHEHMLEDSNWGYSQFRMLMYQVFSIIRKTKKFTSRPKEQLRIFAKKCLDRGAMNKDNLEGLRKDIQMRGGFPMIDSNWDESKFDLSEMLSKYLSINRNRMGFLSVEPFTTVENGTVVNMLYVGPGPQYVYNYAMSIGIYKDSVAFILERLLKLENRTLNRTEYEEEFQKLVDLEERFANLADYKNLNLDNDNMSKAKNLSDLAKMIPEIDWYKIMRALPRQKMTSEEEKKFFSKIRVHGGGEYFFGEKRELAQIAITTPKTVLANYLVVRQIIDVALYYYDKDQPRQGKFYNHENQQVFCVDQLAFFFPMPSMNVFIETSGYKMENLKIIERIFKEIKLEYTQLFQENQWLEPKIREFFIRKLNAISGKFGFQEYIEGQPLLEKMYQTLDFLETDTPYQIYMKMWRHRTEQVVEHIMYNTPLNPVNLRQFALYAAYNSYGNVFNINLAYLTYPWFDADFPSYSNYGYLGYVIGHEIGHAFDHFHRKLDENGIQHKFWLTETNSSNIEYNKREKCLRDQYSSYKEPGYDFFMNGTVTRYEIVGDHLGLRTAYRIFKKAENLDTVKLPGFDDVSPDQMFFYSYALRQCDIYNPTIRPEYLKGRPHPTSRFRVNGVIQNLPEFSEAFNCPKTAAMNLKNKCTLF</sequence>
<evidence type="ECO:0000256" key="6">
    <source>
        <dbReference type="ARBA" id="ARBA00022833"/>
    </source>
</evidence>
<evidence type="ECO:0000256" key="7">
    <source>
        <dbReference type="ARBA" id="ARBA00023049"/>
    </source>
</evidence>
<dbReference type="GO" id="GO:0046872">
    <property type="term" value="F:metal ion binding"/>
    <property type="evidence" value="ECO:0007669"/>
    <property type="project" value="UniProtKB-KW"/>
</dbReference>
<feature type="compositionally biased region" description="Basic and acidic residues" evidence="8">
    <location>
        <begin position="14"/>
        <end position="25"/>
    </location>
</feature>
<dbReference type="PROSITE" id="PS51885">
    <property type="entry name" value="NEPRILYSIN"/>
    <property type="match status" value="1"/>
</dbReference>
<comment type="similarity">
    <text evidence="2">Belongs to the peptidase M13 family.</text>
</comment>
<dbReference type="InterPro" id="IPR018497">
    <property type="entry name" value="Peptidase_M13_C"/>
</dbReference>
<dbReference type="InterPro" id="IPR008753">
    <property type="entry name" value="Peptidase_M13_N"/>
</dbReference>
<evidence type="ECO:0000256" key="4">
    <source>
        <dbReference type="ARBA" id="ARBA00022723"/>
    </source>
</evidence>
<keyword evidence="9" id="KW-1133">Transmembrane helix</keyword>
<proteinExistence type="inferred from homology"/>
<evidence type="ECO:0000313" key="13">
    <source>
        <dbReference type="Proteomes" id="UP000827892"/>
    </source>
</evidence>
<evidence type="ECO:0000313" key="12">
    <source>
        <dbReference type="EMBL" id="ULU08011.1"/>
    </source>
</evidence>
<dbReference type="InterPro" id="IPR000718">
    <property type="entry name" value="Peptidase_M13"/>
</dbReference>
<dbReference type="SUPFAM" id="SSF55486">
    <property type="entry name" value="Metalloproteases ('zincins'), catalytic domain"/>
    <property type="match status" value="1"/>
</dbReference>
<evidence type="ECO:0000256" key="3">
    <source>
        <dbReference type="ARBA" id="ARBA00022670"/>
    </source>
</evidence>
<feature type="domain" description="Peptidase M13 N-terminal" evidence="11">
    <location>
        <begin position="104"/>
        <end position="488"/>
    </location>
</feature>
<dbReference type="AlphaFoldDB" id="A0AAE9DQB1"/>